<proteinExistence type="predicted"/>
<dbReference type="Gramene" id="PAN15263">
    <property type="protein sequence ID" value="PAN15263"/>
    <property type="gene ID" value="PAHAL_2G476100"/>
</dbReference>
<evidence type="ECO:0000313" key="2">
    <source>
        <dbReference type="EMBL" id="PAN15263.1"/>
    </source>
</evidence>
<dbReference type="EMBL" id="CM008047">
    <property type="protein sequence ID" value="PAN15263.1"/>
    <property type="molecule type" value="Genomic_DNA"/>
</dbReference>
<evidence type="ECO:0000256" key="1">
    <source>
        <dbReference type="SAM" id="MobiDB-lite"/>
    </source>
</evidence>
<accession>A0A2S3H4L3</accession>
<sequence length="205" mass="22361">MHEGPNVLFFSPQSAHFSAVTCSFSEVLHCHTLQIQKMRKSPATQSSGRGGAGERATEDHNARRPESESPSRWAESCAIKFLEDDARLWEPAAQDSLPIAKRIAPLSATKPGSTRTSRPNTCCSGSCFLGGKWSWPWMLQPATGGTQDTNRSLCFAGFPSYPILTGGDCVNGQADIFLVIRNGKVVGMIELDFLEQGTQNIVTWK</sequence>
<feature type="region of interest" description="Disordered" evidence="1">
    <location>
        <begin position="38"/>
        <end position="72"/>
    </location>
</feature>
<dbReference type="AlphaFoldDB" id="A0A2S3H4L3"/>
<dbReference type="Proteomes" id="UP000243499">
    <property type="component" value="Chromosome 2"/>
</dbReference>
<reference evidence="2" key="1">
    <citation type="submission" date="2018-04" db="EMBL/GenBank/DDBJ databases">
        <title>WGS assembly of Panicum hallii.</title>
        <authorList>
            <person name="Lovell J."/>
            <person name="Jenkins J."/>
            <person name="Lowry D."/>
            <person name="Mamidi S."/>
            <person name="Sreedasyam A."/>
            <person name="Weng X."/>
            <person name="Barry K."/>
            <person name="Bonette J."/>
            <person name="Campitelli B."/>
            <person name="Daum C."/>
            <person name="Gordon S."/>
            <person name="Gould B."/>
            <person name="Lipzen A."/>
            <person name="Macqueen A."/>
            <person name="Palacio-Mejia J."/>
            <person name="Plott C."/>
            <person name="Shakirov E."/>
            <person name="Shu S."/>
            <person name="Yoshinaga Y."/>
            <person name="Zane M."/>
            <person name="Rokhsar D."/>
            <person name="Grimwood J."/>
            <person name="Schmutz J."/>
            <person name="Juenger T."/>
        </authorList>
    </citation>
    <scope>NUCLEOTIDE SEQUENCE [LARGE SCALE GENOMIC DNA]</scope>
    <source>
        <strain evidence="2">FIL2</strain>
    </source>
</reference>
<feature type="compositionally biased region" description="Basic and acidic residues" evidence="1">
    <location>
        <begin position="55"/>
        <end position="69"/>
    </location>
</feature>
<protein>
    <submittedName>
        <fullName evidence="2">Uncharacterized protein</fullName>
    </submittedName>
</protein>
<gene>
    <name evidence="2" type="ORF">PAHAL_2G476100</name>
</gene>
<name>A0A2S3H4L3_9POAL</name>
<organism evidence="2">
    <name type="scientific">Panicum hallii</name>
    <dbReference type="NCBI Taxonomy" id="206008"/>
    <lineage>
        <taxon>Eukaryota</taxon>
        <taxon>Viridiplantae</taxon>
        <taxon>Streptophyta</taxon>
        <taxon>Embryophyta</taxon>
        <taxon>Tracheophyta</taxon>
        <taxon>Spermatophyta</taxon>
        <taxon>Magnoliopsida</taxon>
        <taxon>Liliopsida</taxon>
        <taxon>Poales</taxon>
        <taxon>Poaceae</taxon>
        <taxon>PACMAD clade</taxon>
        <taxon>Panicoideae</taxon>
        <taxon>Panicodae</taxon>
        <taxon>Paniceae</taxon>
        <taxon>Panicinae</taxon>
        <taxon>Panicum</taxon>
        <taxon>Panicum sect. Panicum</taxon>
    </lineage>
</organism>